<feature type="transmembrane region" description="Helical" evidence="3">
    <location>
        <begin position="89"/>
        <end position="113"/>
    </location>
</feature>
<keyword evidence="5" id="KW-1185">Reference proteome</keyword>
<keyword evidence="3" id="KW-0812">Transmembrane</keyword>
<evidence type="ECO:0000313" key="5">
    <source>
        <dbReference type="Proteomes" id="UP000002139"/>
    </source>
</evidence>
<feature type="region of interest" description="Disordered" evidence="2">
    <location>
        <begin position="1"/>
        <end position="67"/>
    </location>
</feature>
<accession>A9EYE1</accession>
<feature type="compositionally biased region" description="Basic and acidic residues" evidence="2">
    <location>
        <begin position="488"/>
        <end position="498"/>
    </location>
</feature>
<gene>
    <name evidence="4" type="ordered locus">sce7366</name>
</gene>
<dbReference type="EMBL" id="AM746676">
    <property type="protein sequence ID" value="CAN97535.1"/>
    <property type="molecule type" value="Genomic_DNA"/>
</dbReference>
<feature type="compositionally biased region" description="Basic and acidic residues" evidence="2">
    <location>
        <begin position="455"/>
        <end position="473"/>
    </location>
</feature>
<proteinExistence type="predicted"/>
<evidence type="ECO:0000313" key="4">
    <source>
        <dbReference type="EMBL" id="CAN97535.1"/>
    </source>
</evidence>
<name>A9EYE1_SORC5</name>
<evidence type="ECO:0000256" key="2">
    <source>
        <dbReference type="SAM" id="MobiDB-lite"/>
    </source>
</evidence>
<dbReference type="HOGENOM" id="CLU_442718_0_0_7"/>
<reference evidence="4 5" key="1">
    <citation type="journal article" date="2007" name="Nat. Biotechnol.">
        <title>Complete genome sequence of the myxobacterium Sorangium cellulosum.</title>
        <authorList>
            <person name="Schneiker S."/>
            <person name="Perlova O."/>
            <person name="Kaiser O."/>
            <person name="Gerth K."/>
            <person name="Alici A."/>
            <person name="Altmeyer M.O."/>
            <person name="Bartels D."/>
            <person name="Bekel T."/>
            <person name="Beyer S."/>
            <person name="Bode E."/>
            <person name="Bode H.B."/>
            <person name="Bolten C.J."/>
            <person name="Choudhuri J.V."/>
            <person name="Doss S."/>
            <person name="Elnakady Y.A."/>
            <person name="Frank B."/>
            <person name="Gaigalat L."/>
            <person name="Goesmann A."/>
            <person name="Groeger C."/>
            <person name="Gross F."/>
            <person name="Jelsbak L."/>
            <person name="Jelsbak L."/>
            <person name="Kalinowski J."/>
            <person name="Kegler C."/>
            <person name="Knauber T."/>
            <person name="Konietzny S."/>
            <person name="Kopp M."/>
            <person name="Krause L."/>
            <person name="Krug D."/>
            <person name="Linke B."/>
            <person name="Mahmud T."/>
            <person name="Martinez-Arias R."/>
            <person name="McHardy A.C."/>
            <person name="Merai M."/>
            <person name="Meyer F."/>
            <person name="Mormann S."/>
            <person name="Munoz-Dorado J."/>
            <person name="Perez J."/>
            <person name="Pradella S."/>
            <person name="Rachid S."/>
            <person name="Raddatz G."/>
            <person name="Rosenau F."/>
            <person name="Rueckert C."/>
            <person name="Sasse F."/>
            <person name="Scharfe M."/>
            <person name="Schuster S.C."/>
            <person name="Suen G."/>
            <person name="Treuner-Lange A."/>
            <person name="Velicer G.J."/>
            <person name="Vorholter F.-J."/>
            <person name="Weissman K.J."/>
            <person name="Welch R.D."/>
            <person name="Wenzel S.C."/>
            <person name="Whitworth D.E."/>
            <person name="Wilhelm S."/>
            <person name="Wittmann C."/>
            <person name="Bloecker H."/>
            <person name="Puehler A."/>
            <person name="Mueller R."/>
        </authorList>
    </citation>
    <scope>NUCLEOTIDE SEQUENCE [LARGE SCALE GENOMIC DNA]</scope>
    <source>
        <strain evidence="5">So ce56</strain>
    </source>
</reference>
<evidence type="ECO:0000256" key="3">
    <source>
        <dbReference type="SAM" id="Phobius"/>
    </source>
</evidence>
<feature type="compositionally biased region" description="Gly residues" evidence="2">
    <location>
        <begin position="558"/>
        <end position="585"/>
    </location>
</feature>
<dbReference type="Proteomes" id="UP000002139">
    <property type="component" value="Chromosome"/>
</dbReference>
<dbReference type="AlphaFoldDB" id="A9EYE1"/>
<feature type="coiled-coil region" evidence="1">
    <location>
        <begin position="353"/>
        <end position="389"/>
    </location>
</feature>
<keyword evidence="3" id="KW-1133">Transmembrane helix</keyword>
<dbReference type="BioCyc" id="SCEL448385:SCE_RS37725-MONOMER"/>
<feature type="region of interest" description="Disordered" evidence="2">
    <location>
        <begin position="440"/>
        <end position="683"/>
    </location>
</feature>
<organism evidence="4 5">
    <name type="scientific">Sorangium cellulosum (strain So ce56)</name>
    <name type="common">Polyangium cellulosum (strain So ce56)</name>
    <dbReference type="NCBI Taxonomy" id="448385"/>
    <lineage>
        <taxon>Bacteria</taxon>
        <taxon>Pseudomonadati</taxon>
        <taxon>Myxococcota</taxon>
        <taxon>Polyangia</taxon>
        <taxon>Polyangiales</taxon>
        <taxon>Polyangiaceae</taxon>
        <taxon>Sorangium</taxon>
    </lineage>
</organism>
<evidence type="ECO:0000256" key="1">
    <source>
        <dbReference type="SAM" id="Coils"/>
    </source>
</evidence>
<sequence length="683" mass="72118">MSKDSSSAARRRARTTEAAPQGVPTAREALAPGSTSGTACRNEAWRSAPKQLWPARRPAGTPRSMVDASPRRRFSAAFVRWSRRVRRRLALDLILTGAAAGMMLGAVGAAVAWHMRQGALRPWMAAGGLLGAVAGAAVARRRRWTDPNVALFLDGKLGSAESVSTAVELAAAEDAADGAPRGSASAAREVVFAHATAALDAATARQVRTPLGRRWHAGAPLAAAAIGYLSWLPLPPAPAAAAPPPGAEQVRLAEIAGLGRVIQLSEIDARDAEQHDRLKKLSDDAKRLREKLKSGVERREAQAELGRLRDAITAERLSLGEGEQRHGMESALGKLGEDPQLKRAAKALGDRDLVAFDEEMARLANKLERDDRERARKVLEEAAEAAKRAGAPGVAKALEEQRKLLDQRGKQADALRELAEALGDGLGDEGRDALRELARTGSDRDARRLAGSLEKALEKLSPEERKRLADRLKQRMAQSPESALGEPMSKEQMRELARQLETLDGQQQLEEQLRQMAQEGGPGSEESKRQRALDDAQRGAGEAEGQLGGTPLPMPIAGGSGQPGLGGQERGQGGQQGSSGGGTGKQGSAQPGHSEGGGSGSHEGQTGAIAGGELRSRASARLNPGRPMPGIVTGRAAGRAGDTANVRGESALGVVGPQEVGGVERSDVPEEYREQVGRYFQPR</sequence>
<dbReference type="KEGG" id="scl:sce7366"/>
<keyword evidence="3" id="KW-0472">Membrane</keyword>
<keyword evidence="1" id="KW-0175">Coiled coil</keyword>
<protein>
    <submittedName>
        <fullName evidence="4">Uncharacterized protein</fullName>
    </submittedName>
</protein>
<feature type="compositionally biased region" description="Basic and acidic residues" evidence="2">
    <location>
        <begin position="662"/>
        <end position="676"/>
    </location>
</feature>
<feature type="compositionally biased region" description="Basic and acidic residues" evidence="2">
    <location>
        <begin position="525"/>
        <end position="537"/>
    </location>
</feature>